<gene>
    <name evidence="7" type="ORF">DDR33_06510</name>
</gene>
<keyword evidence="4" id="KW-0804">Transcription</keyword>
<keyword evidence="8" id="KW-1185">Reference proteome</keyword>
<dbReference type="InterPro" id="IPR013249">
    <property type="entry name" value="RNA_pol_sigma70_r4_t2"/>
</dbReference>
<evidence type="ECO:0000256" key="4">
    <source>
        <dbReference type="ARBA" id="ARBA00023163"/>
    </source>
</evidence>
<evidence type="ECO:0000256" key="3">
    <source>
        <dbReference type="ARBA" id="ARBA00023082"/>
    </source>
</evidence>
<dbReference type="Gene3D" id="1.10.1740.10">
    <property type="match status" value="1"/>
</dbReference>
<feature type="domain" description="RNA polymerase sigma factor 70 region 4 type 2" evidence="6">
    <location>
        <begin position="125"/>
        <end position="174"/>
    </location>
</feature>
<evidence type="ECO:0000313" key="8">
    <source>
        <dbReference type="Proteomes" id="UP000245647"/>
    </source>
</evidence>
<dbReference type="EMBL" id="QEAS01000004">
    <property type="protein sequence ID" value="PWG81478.1"/>
    <property type="molecule type" value="Genomic_DNA"/>
</dbReference>
<dbReference type="GO" id="GO:0016987">
    <property type="term" value="F:sigma factor activity"/>
    <property type="evidence" value="ECO:0007669"/>
    <property type="project" value="UniProtKB-KW"/>
</dbReference>
<dbReference type="RefSeq" id="WP_109414962.1">
    <property type="nucleotide sequence ID" value="NZ_QEAS01000004.1"/>
</dbReference>
<evidence type="ECO:0000259" key="5">
    <source>
        <dbReference type="Pfam" id="PF04542"/>
    </source>
</evidence>
<comment type="caution">
    <text evidence="7">The sequence shown here is derived from an EMBL/GenBank/DDBJ whole genome shotgun (WGS) entry which is preliminary data.</text>
</comment>
<dbReference type="SUPFAM" id="SSF88659">
    <property type="entry name" value="Sigma3 and sigma4 domains of RNA polymerase sigma factors"/>
    <property type="match status" value="1"/>
</dbReference>
<sequence>MRESSTLSDEQLIVLLKAGEQAAYLEIYDRYKFVLQQHAFRKLGDMNEVEDLIQELFIYIWNKRESLNITTGLSAYLFTAVRNRVFNVYVKKRREADYLTSLQEFIDSSEYTTDLIVREKEFAALIEREIAALPARMREVFLLSRNAGLTHKQIAEQLGTSELTVTTQIRNSLKILRLRLGSLFSLLLL</sequence>
<evidence type="ECO:0000256" key="2">
    <source>
        <dbReference type="ARBA" id="ARBA00023015"/>
    </source>
</evidence>
<dbReference type="Pfam" id="PF04542">
    <property type="entry name" value="Sigma70_r2"/>
    <property type="match status" value="1"/>
</dbReference>
<dbReference type="PANTHER" id="PTHR43133:SF46">
    <property type="entry name" value="RNA POLYMERASE SIGMA-70 FACTOR ECF SUBFAMILY"/>
    <property type="match status" value="1"/>
</dbReference>
<dbReference type="InterPro" id="IPR013325">
    <property type="entry name" value="RNA_pol_sigma_r2"/>
</dbReference>
<dbReference type="InterPro" id="IPR013324">
    <property type="entry name" value="RNA_pol_sigma_r3/r4-like"/>
</dbReference>
<dbReference type="NCBIfam" id="TIGR02937">
    <property type="entry name" value="sigma70-ECF"/>
    <property type="match status" value="1"/>
</dbReference>
<organism evidence="7 8">
    <name type="scientific">Pararcticibacter amylolyticus</name>
    <dbReference type="NCBI Taxonomy" id="2173175"/>
    <lineage>
        <taxon>Bacteria</taxon>
        <taxon>Pseudomonadati</taxon>
        <taxon>Bacteroidota</taxon>
        <taxon>Sphingobacteriia</taxon>
        <taxon>Sphingobacteriales</taxon>
        <taxon>Sphingobacteriaceae</taxon>
        <taxon>Pararcticibacter</taxon>
    </lineage>
</organism>
<name>A0A2U2PJ91_9SPHI</name>
<protein>
    <submittedName>
        <fullName evidence="7">RNA polymerase subunit sigma-70</fullName>
    </submittedName>
</protein>
<evidence type="ECO:0000256" key="1">
    <source>
        <dbReference type="ARBA" id="ARBA00010641"/>
    </source>
</evidence>
<dbReference type="SUPFAM" id="SSF88946">
    <property type="entry name" value="Sigma2 domain of RNA polymerase sigma factors"/>
    <property type="match status" value="1"/>
</dbReference>
<dbReference type="PANTHER" id="PTHR43133">
    <property type="entry name" value="RNA POLYMERASE ECF-TYPE SIGMA FACTO"/>
    <property type="match status" value="1"/>
</dbReference>
<proteinExistence type="inferred from homology"/>
<evidence type="ECO:0000313" key="7">
    <source>
        <dbReference type="EMBL" id="PWG81478.1"/>
    </source>
</evidence>
<dbReference type="Pfam" id="PF08281">
    <property type="entry name" value="Sigma70_r4_2"/>
    <property type="match status" value="1"/>
</dbReference>
<dbReference type="AlphaFoldDB" id="A0A2U2PJ91"/>
<dbReference type="InterPro" id="IPR036388">
    <property type="entry name" value="WH-like_DNA-bd_sf"/>
</dbReference>
<dbReference type="Proteomes" id="UP000245647">
    <property type="component" value="Unassembled WGS sequence"/>
</dbReference>
<evidence type="ECO:0000259" key="6">
    <source>
        <dbReference type="Pfam" id="PF08281"/>
    </source>
</evidence>
<keyword evidence="3" id="KW-0731">Sigma factor</keyword>
<keyword evidence="2" id="KW-0805">Transcription regulation</keyword>
<dbReference type="GO" id="GO:0006352">
    <property type="term" value="P:DNA-templated transcription initiation"/>
    <property type="evidence" value="ECO:0007669"/>
    <property type="project" value="InterPro"/>
</dbReference>
<comment type="similarity">
    <text evidence="1">Belongs to the sigma-70 factor family. ECF subfamily.</text>
</comment>
<dbReference type="Gene3D" id="1.10.10.10">
    <property type="entry name" value="Winged helix-like DNA-binding domain superfamily/Winged helix DNA-binding domain"/>
    <property type="match status" value="1"/>
</dbReference>
<feature type="domain" description="RNA polymerase sigma-70 region 2" evidence="5">
    <location>
        <begin position="28"/>
        <end position="94"/>
    </location>
</feature>
<dbReference type="InterPro" id="IPR014284">
    <property type="entry name" value="RNA_pol_sigma-70_dom"/>
</dbReference>
<dbReference type="OrthoDB" id="659569at2"/>
<dbReference type="InterPro" id="IPR007627">
    <property type="entry name" value="RNA_pol_sigma70_r2"/>
</dbReference>
<dbReference type="GO" id="GO:0003677">
    <property type="term" value="F:DNA binding"/>
    <property type="evidence" value="ECO:0007669"/>
    <property type="project" value="InterPro"/>
</dbReference>
<accession>A0A2U2PJ91</accession>
<reference evidence="7 8" key="1">
    <citation type="submission" date="2018-04" db="EMBL/GenBank/DDBJ databases">
        <title>Pedobacter chongqingensis sp. nov., isolated from a rottenly hemp rope.</title>
        <authorList>
            <person name="Cai Y."/>
        </authorList>
    </citation>
    <scope>NUCLEOTIDE SEQUENCE [LARGE SCALE GENOMIC DNA]</scope>
    <source>
        <strain evidence="7 8">FJ4-8</strain>
    </source>
</reference>
<dbReference type="InterPro" id="IPR039425">
    <property type="entry name" value="RNA_pol_sigma-70-like"/>
</dbReference>